<comment type="caution">
    <text evidence="2">The sequence shown here is derived from an EMBL/GenBank/DDBJ whole genome shotgun (WGS) entry which is preliminary data.</text>
</comment>
<feature type="chain" id="PRO_5034227728" evidence="1">
    <location>
        <begin position="24"/>
        <end position="304"/>
    </location>
</feature>
<accession>A0A8H4BA51</accession>
<dbReference type="EMBL" id="JAAECE010000008">
    <property type="protein sequence ID" value="KAF1797771.1"/>
    <property type="molecule type" value="Genomic_DNA"/>
</dbReference>
<evidence type="ECO:0000313" key="2">
    <source>
        <dbReference type="EMBL" id="KAF1797771.1"/>
    </source>
</evidence>
<dbReference type="AlphaFoldDB" id="A0A8H4BA51"/>
<name>A0A8H4BA51_MUCCL</name>
<organism evidence="2 3">
    <name type="scientific">Mucor circinelloides f. lusitanicus</name>
    <name type="common">Mucor racemosus var. lusitanicus</name>
    <dbReference type="NCBI Taxonomy" id="29924"/>
    <lineage>
        <taxon>Eukaryota</taxon>
        <taxon>Fungi</taxon>
        <taxon>Fungi incertae sedis</taxon>
        <taxon>Mucoromycota</taxon>
        <taxon>Mucoromycotina</taxon>
        <taxon>Mucoromycetes</taxon>
        <taxon>Mucorales</taxon>
        <taxon>Mucorineae</taxon>
        <taxon>Mucoraceae</taxon>
        <taxon>Mucor</taxon>
    </lineage>
</organism>
<feature type="signal peptide" evidence="1">
    <location>
        <begin position="1"/>
        <end position="23"/>
    </location>
</feature>
<proteinExistence type="predicted"/>
<evidence type="ECO:0000313" key="3">
    <source>
        <dbReference type="Proteomes" id="UP000469890"/>
    </source>
</evidence>
<sequence>MKICTHIMSLIWTISLAVASCFASNVDLSNTFLLQAKDNNQNHNIDVHRFTQLLSNHLLFDHFDKAYLQLSRKISFQFRDAIQVKVKKIKSKGSSSSSKSSTSTAAAAVVVQPPVDVQILKRQLKGAVGSFVEDKLPAILTNRYNTTSLQNQLDDLLFQYCPDTRTNQQRTVSHQCLLENRELFLQDIYSYTTYELQSTLLKVNEFDLPRLFEKTRAQISGILIHFNQHTLDKNHHRLELKIKASKAPAVAIDDTSLSLPPSYYDNNKFRNWITPEMILDFITTVTHSDNEEEHTIQHFIDLSM</sequence>
<keyword evidence="1" id="KW-0732">Signal</keyword>
<gene>
    <name evidence="2" type="ORF">FB192DRAFT_1396047</name>
</gene>
<dbReference type="Proteomes" id="UP000469890">
    <property type="component" value="Unassembled WGS sequence"/>
</dbReference>
<dbReference type="PROSITE" id="PS51257">
    <property type="entry name" value="PROKAR_LIPOPROTEIN"/>
    <property type="match status" value="1"/>
</dbReference>
<reference evidence="2 3" key="1">
    <citation type="submission" date="2019-09" db="EMBL/GenBank/DDBJ databases">
        <authorList>
            <consortium name="DOE Joint Genome Institute"/>
            <person name="Mondo S.J."/>
            <person name="Navarro-Mendoza M.I."/>
            <person name="Perez-Arques C."/>
            <person name="Panchal S."/>
            <person name="Nicolas F.E."/>
            <person name="Ganguly P."/>
            <person name="Pangilinan J."/>
            <person name="Grigoriev I."/>
            <person name="Heitman J."/>
            <person name="Sanya K."/>
            <person name="Garre V."/>
        </authorList>
    </citation>
    <scope>NUCLEOTIDE SEQUENCE [LARGE SCALE GENOMIC DNA]</scope>
    <source>
        <strain evidence="2 3">MU402</strain>
    </source>
</reference>
<evidence type="ECO:0000256" key="1">
    <source>
        <dbReference type="SAM" id="SignalP"/>
    </source>
</evidence>
<protein>
    <submittedName>
        <fullName evidence="2">Uncharacterized protein</fullName>
    </submittedName>
</protein>